<dbReference type="Gene3D" id="1.25.40.10">
    <property type="entry name" value="Tetratricopeptide repeat domain"/>
    <property type="match status" value="2"/>
</dbReference>
<keyword evidence="2" id="KW-0812">Transmembrane</keyword>
<keyword evidence="3" id="KW-0732">Signal</keyword>
<dbReference type="PROSITE" id="PS50005">
    <property type="entry name" value="TPR"/>
    <property type="match status" value="1"/>
</dbReference>
<sequence>MKGVWKPAIILVFLSGNTAGAQPAPKALDSLGALEYSVQKPLLHRLATTWPERVPKDSVYVRLLTDLARAYAQTGEASTAISWLQTLLRQAQANTLRLPAHSDALVKAYYRLAYVQQQQNRLADARETGRQGLRLAQQHPRSKWSSNLFSLLAYLWSTNGDYEQAATFARRGAAIGRVVGDPYAQANGYYEWAKACRSLDQTVLARQAIDSAIAVGRRYPAEVDLSLYYTVKASLCQRQRQYAQTEYWFGQAITLNRQLADTLGLASNYTDLGYFLGETGRYAEALRTLTLAVQLHPSSSGRAVALDNLGVLSGKMNRWAEAIGYFQRAIQMLVPAYHARRPDGCPTQTQIRSAPHKEFLLPILENMGFALSQQSGEAGLANALRTYQLADGLVHYMRWEHTGDGSKLYWRKKTHRLYERSIDVAYRRNDPAMVYYFMERSRAVLLTDQLNELGARQFLPTQLAQEGERLNQTVERLQQDLAQMPDRNPQYDRIQAQLLTQIDRRDSFLQRLAQTHPLYFSYRYNNTIRPLSEVVTWLGSRQQSLVSYFVGDAGVYILGVSSVGTRLVRQPLQPYTAVLDQWLSLLHHPAQLNSRMDAFVQAGTTLNQLLLAPLHLPPGRVVVAPDGPFVPFEALCRSARVPVDYLVNTYAFSYGYSVDRLLTESRNQIHPSSDGSFVGMAPVSFEAVPASQQQATLLGSAESLARIGSSFFMPTVLTGNAATRARFRQLAPSASVVQLFTHADADTLAREPVLYFADSVLRLSDLQGGAGFRTQLLVLSACNTGVGTYRKGEGVFSLARGFAALGVPSMVTSLLGGPSGSTYAITELFYTYLAEGMPRDLALQRAKQTWLRQASRSESLPNGWAGLILLGETGPLQLPNPLGVSMQNVGRVVAGTGLLAVGWWFGVRFRRRFKRPAQIHPPV</sequence>
<dbReference type="RefSeq" id="WP_152124581.1">
    <property type="nucleotide sequence ID" value="NZ_WELI01000005.1"/>
</dbReference>
<organism evidence="5 6">
    <name type="scientific">Rudanella paleaurantiibacter</name>
    <dbReference type="NCBI Taxonomy" id="2614655"/>
    <lineage>
        <taxon>Bacteria</taxon>
        <taxon>Pseudomonadati</taxon>
        <taxon>Bacteroidota</taxon>
        <taxon>Cytophagia</taxon>
        <taxon>Cytophagales</taxon>
        <taxon>Cytophagaceae</taxon>
        <taxon>Rudanella</taxon>
    </lineage>
</organism>
<feature type="chain" id="PRO_5029586048" evidence="3">
    <location>
        <begin position="22"/>
        <end position="923"/>
    </location>
</feature>
<dbReference type="InterPro" id="IPR024983">
    <property type="entry name" value="CHAT_dom"/>
</dbReference>
<gene>
    <name evidence="5" type="ORF">F5984_12310</name>
</gene>
<dbReference type="Pfam" id="PF12770">
    <property type="entry name" value="CHAT"/>
    <property type="match status" value="1"/>
</dbReference>
<proteinExistence type="predicted"/>
<evidence type="ECO:0000259" key="4">
    <source>
        <dbReference type="Pfam" id="PF12770"/>
    </source>
</evidence>
<feature type="transmembrane region" description="Helical" evidence="2">
    <location>
        <begin position="889"/>
        <end position="907"/>
    </location>
</feature>
<reference evidence="5 6" key="1">
    <citation type="submission" date="2019-10" db="EMBL/GenBank/DDBJ databases">
        <title>Rudanella paleaurantiibacter sp. nov., isolated from sludge.</title>
        <authorList>
            <person name="Xu S.Q."/>
        </authorList>
    </citation>
    <scope>NUCLEOTIDE SEQUENCE [LARGE SCALE GENOMIC DNA]</scope>
    <source>
        <strain evidence="5 6">HX-22-17</strain>
    </source>
</reference>
<protein>
    <submittedName>
        <fullName evidence="5">CHAT domain-containing protein</fullName>
    </submittedName>
</protein>
<evidence type="ECO:0000256" key="1">
    <source>
        <dbReference type="PROSITE-ProRule" id="PRU00339"/>
    </source>
</evidence>
<dbReference type="Pfam" id="PF13424">
    <property type="entry name" value="TPR_12"/>
    <property type="match status" value="1"/>
</dbReference>
<dbReference type="SUPFAM" id="SSF48452">
    <property type="entry name" value="TPR-like"/>
    <property type="match status" value="2"/>
</dbReference>
<dbReference type="PANTHER" id="PTHR10098:SF108">
    <property type="entry name" value="TETRATRICOPEPTIDE REPEAT PROTEIN 28"/>
    <property type="match status" value="1"/>
</dbReference>
<dbReference type="AlphaFoldDB" id="A0A7J5TXX2"/>
<evidence type="ECO:0000256" key="2">
    <source>
        <dbReference type="SAM" id="Phobius"/>
    </source>
</evidence>
<keyword evidence="2" id="KW-1133">Transmembrane helix</keyword>
<evidence type="ECO:0000313" key="6">
    <source>
        <dbReference type="Proteomes" id="UP000488299"/>
    </source>
</evidence>
<dbReference type="EMBL" id="WELI01000005">
    <property type="protein sequence ID" value="KAB7729964.1"/>
    <property type="molecule type" value="Genomic_DNA"/>
</dbReference>
<accession>A0A7J5TXX2</accession>
<feature type="domain" description="CHAT" evidence="4">
    <location>
        <begin position="602"/>
        <end position="872"/>
    </location>
</feature>
<feature type="repeat" description="TPR" evidence="1">
    <location>
        <begin position="266"/>
        <end position="299"/>
    </location>
</feature>
<evidence type="ECO:0000256" key="3">
    <source>
        <dbReference type="SAM" id="SignalP"/>
    </source>
</evidence>
<name>A0A7J5TXX2_9BACT</name>
<dbReference type="SMART" id="SM00028">
    <property type="entry name" value="TPR"/>
    <property type="match status" value="7"/>
</dbReference>
<keyword evidence="2" id="KW-0472">Membrane</keyword>
<dbReference type="InterPro" id="IPR019734">
    <property type="entry name" value="TPR_rpt"/>
</dbReference>
<comment type="caution">
    <text evidence="5">The sequence shown here is derived from an EMBL/GenBank/DDBJ whole genome shotgun (WGS) entry which is preliminary data.</text>
</comment>
<dbReference type="Proteomes" id="UP000488299">
    <property type="component" value="Unassembled WGS sequence"/>
</dbReference>
<dbReference type="PANTHER" id="PTHR10098">
    <property type="entry name" value="RAPSYN-RELATED"/>
    <property type="match status" value="1"/>
</dbReference>
<keyword evidence="1" id="KW-0802">TPR repeat</keyword>
<evidence type="ECO:0000313" key="5">
    <source>
        <dbReference type="EMBL" id="KAB7729964.1"/>
    </source>
</evidence>
<keyword evidence="6" id="KW-1185">Reference proteome</keyword>
<feature type="signal peptide" evidence="3">
    <location>
        <begin position="1"/>
        <end position="21"/>
    </location>
</feature>
<dbReference type="InterPro" id="IPR011990">
    <property type="entry name" value="TPR-like_helical_dom_sf"/>
</dbReference>